<keyword evidence="4 9" id="KW-1003">Cell membrane</keyword>
<keyword evidence="7" id="KW-1133">Transmembrane helix</keyword>
<keyword evidence="8" id="KW-0472">Membrane</keyword>
<dbReference type="Gene3D" id="2.40.30.170">
    <property type="match status" value="1"/>
</dbReference>
<proteinExistence type="inferred from homology"/>
<dbReference type="InterPro" id="IPR050739">
    <property type="entry name" value="MFP"/>
</dbReference>
<keyword evidence="5 9" id="KW-0997">Cell inner membrane</keyword>
<dbReference type="Proteomes" id="UP001196068">
    <property type="component" value="Unassembled WGS sequence"/>
</dbReference>
<dbReference type="GO" id="GO:0009306">
    <property type="term" value="P:protein secretion"/>
    <property type="evidence" value="ECO:0007669"/>
    <property type="project" value="InterPro"/>
</dbReference>
<dbReference type="PANTHER" id="PTHR30386:SF26">
    <property type="entry name" value="TRANSPORT PROTEIN COMB"/>
    <property type="match status" value="1"/>
</dbReference>
<reference evidence="12" key="1">
    <citation type="submission" date="2020-01" db="EMBL/GenBank/DDBJ databases">
        <authorList>
            <person name="Rat A."/>
        </authorList>
    </citation>
    <scope>NUCLEOTIDE SEQUENCE</scope>
    <source>
        <strain evidence="12">LMG 28251</strain>
    </source>
</reference>
<evidence type="ECO:0000256" key="6">
    <source>
        <dbReference type="ARBA" id="ARBA00022692"/>
    </source>
</evidence>
<evidence type="ECO:0000313" key="12">
    <source>
        <dbReference type="EMBL" id="MBR0653843.1"/>
    </source>
</evidence>
<feature type="coiled-coil region" evidence="10">
    <location>
        <begin position="233"/>
        <end position="303"/>
    </location>
</feature>
<keyword evidence="10" id="KW-0175">Coiled coil</keyword>
<reference evidence="12" key="2">
    <citation type="journal article" date="2021" name="Syst. Appl. Microbiol.">
        <title>Roseomonas hellenica sp. nov., isolated from roots of wild-growing Alkanna tinctoria.</title>
        <authorList>
            <person name="Rat A."/>
            <person name="Naranjo H.D."/>
            <person name="Lebbe L."/>
            <person name="Cnockaert M."/>
            <person name="Krigas N."/>
            <person name="Grigoriadou K."/>
            <person name="Maloupa E."/>
            <person name="Willems A."/>
        </authorList>
    </citation>
    <scope>NUCLEOTIDE SEQUENCE</scope>
    <source>
        <strain evidence="12">LMG 28251</strain>
    </source>
</reference>
<organism evidence="12 13">
    <name type="scientific">Plastoroseomonas arctica</name>
    <dbReference type="NCBI Taxonomy" id="1509237"/>
    <lineage>
        <taxon>Bacteria</taxon>
        <taxon>Pseudomonadati</taxon>
        <taxon>Pseudomonadota</taxon>
        <taxon>Alphaproteobacteria</taxon>
        <taxon>Acetobacterales</taxon>
        <taxon>Acetobacteraceae</taxon>
        <taxon>Plastoroseomonas</taxon>
    </lineage>
</organism>
<dbReference type="InterPro" id="IPR010129">
    <property type="entry name" value="T1SS_HlyD"/>
</dbReference>
<name>A0AAF1JVP1_9PROT</name>
<comment type="subcellular location">
    <subcellularLocation>
        <location evidence="1 9">Cell inner membrane</location>
        <topology evidence="1 9">Single-pass membrane protein</topology>
    </subcellularLocation>
</comment>
<dbReference type="Pfam" id="PF26002">
    <property type="entry name" value="Beta-barrel_AprE"/>
    <property type="match status" value="1"/>
</dbReference>
<dbReference type="NCBIfam" id="TIGR01843">
    <property type="entry name" value="type_I_hlyD"/>
    <property type="match status" value="1"/>
</dbReference>
<dbReference type="AlphaFoldDB" id="A0AAF1JVP1"/>
<dbReference type="InterPro" id="IPR058982">
    <property type="entry name" value="Beta-barrel_AprE"/>
</dbReference>
<gene>
    <name evidence="12" type="ORF">GXW79_02005</name>
</gene>
<evidence type="ECO:0000256" key="8">
    <source>
        <dbReference type="ARBA" id="ARBA00023136"/>
    </source>
</evidence>
<feature type="domain" description="AprE-like beta-barrel" evidence="11">
    <location>
        <begin position="345"/>
        <end position="441"/>
    </location>
</feature>
<evidence type="ECO:0000256" key="1">
    <source>
        <dbReference type="ARBA" id="ARBA00004377"/>
    </source>
</evidence>
<dbReference type="EMBL" id="JAAEDH010000001">
    <property type="protein sequence ID" value="MBR0653843.1"/>
    <property type="molecule type" value="Genomic_DNA"/>
</dbReference>
<evidence type="ECO:0000256" key="3">
    <source>
        <dbReference type="ARBA" id="ARBA00022448"/>
    </source>
</evidence>
<keyword evidence="13" id="KW-1185">Reference proteome</keyword>
<protein>
    <recommendedName>
        <fullName evidence="9">Membrane fusion protein (MFP) family protein</fullName>
    </recommendedName>
</protein>
<keyword evidence="3 9" id="KW-0813">Transport</keyword>
<dbReference type="InterPro" id="IPR006144">
    <property type="entry name" value="Secretion_HlyD_CS"/>
</dbReference>
<dbReference type="PANTHER" id="PTHR30386">
    <property type="entry name" value="MEMBRANE FUSION SUBUNIT OF EMRAB-TOLC MULTIDRUG EFFLUX PUMP"/>
    <property type="match status" value="1"/>
</dbReference>
<dbReference type="PRINTS" id="PR01490">
    <property type="entry name" value="RTXTOXIND"/>
</dbReference>
<dbReference type="PROSITE" id="PS00543">
    <property type="entry name" value="HLYD_FAMILY"/>
    <property type="match status" value="1"/>
</dbReference>
<evidence type="ECO:0000256" key="4">
    <source>
        <dbReference type="ARBA" id="ARBA00022475"/>
    </source>
</evidence>
<evidence type="ECO:0000313" key="13">
    <source>
        <dbReference type="Proteomes" id="UP001196068"/>
    </source>
</evidence>
<dbReference type="RefSeq" id="WP_211872524.1">
    <property type="nucleotide sequence ID" value="NZ_JAAEDH010000001.1"/>
</dbReference>
<evidence type="ECO:0000256" key="10">
    <source>
        <dbReference type="SAM" id="Coils"/>
    </source>
</evidence>
<comment type="caution">
    <text evidence="12">The sequence shown here is derived from an EMBL/GenBank/DDBJ whole genome shotgun (WGS) entry which is preliminary data.</text>
</comment>
<comment type="similarity">
    <text evidence="2 9">Belongs to the membrane fusion protein (MFP) (TC 8.A.1) family.</text>
</comment>
<evidence type="ECO:0000256" key="5">
    <source>
        <dbReference type="ARBA" id="ARBA00022519"/>
    </source>
</evidence>
<dbReference type="GO" id="GO:0005886">
    <property type="term" value="C:plasma membrane"/>
    <property type="evidence" value="ECO:0007669"/>
    <property type="project" value="UniProtKB-SubCell"/>
</dbReference>
<evidence type="ECO:0000259" key="11">
    <source>
        <dbReference type="Pfam" id="PF26002"/>
    </source>
</evidence>
<accession>A0AAF1JVP1</accession>
<sequence length="464" mass="50251">MSASALTTAPAILARLRGTPRPRPRPIAPEAIGFQGELDDLLAEGPPPLLRGAHHLVALLFLLLLAVAAIVEVDVVVTGQGRLTPDAPPIVLQPMERAVIREIRVRAGDVVRGGQVLALLDTTFADADTATLTAQHRLLTAQATRIDAELGGSPMHATLEPDLLLQAALQSQREIVRTTRLRFFDEDIAGITASIRSLEESAFLRAQQADLARDVETMRSDLAERQVGSRLNLLAARSQRIQAEHDLAQARNRVAELRHALLAKQAERQSFVEDWRRLLMEDAIRIRAELARIEEQLGKARRLGDLTAMIAPQDGVVLEVARRSVGSVLREAEPLITLVPLNVPLIAEIALRSADIGHARPGDPVVVKIDAFPFQRHGALPGRLRAVAPESGQRTETGEARPGSAGLHAGQVELTAQALPGLPEGSRITPGMTLTAEIKVGTRNLLSYFLNPLTRGLQEAIREP</sequence>
<keyword evidence="6" id="KW-0812">Transmembrane</keyword>
<evidence type="ECO:0000256" key="9">
    <source>
        <dbReference type="RuleBase" id="RU365093"/>
    </source>
</evidence>
<evidence type="ECO:0000256" key="7">
    <source>
        <dbReference type="ARBA" id="ARBA00022989"/>
    </source>
</evidence>
<evidence type="ECO:0000256" key="2">
    <source>
        <dbReference type="ARBA" id="ARBA00009477"/>
    </source>
</evidence>